<evidence type="ECO:0000313" key="2">
    <source>
        <dbReference type="Proteomes" id="UP000269396"/>
    </source>
</evidence>
<keyword evidence="2" id="KW-1185">Reference proteome</keyword>
<dbReference type="Proteomes" id="UP000269396">
    <property type="component" value="Unassembled WGS sequence"/>
</dbReference>
<evidence type="ECO:0000313" key="1">
    <source>
        <dbReference type="EMBL" id="VDP54144.1"/>
    </source>
</evidence>
<reference evidence="1 2" key="1">
    <citation type="submission" date="2018-11" db="EMBL/GenBank/DDBJ databases">
        <authorList>
            <consortium name="Pathogen Informatics"/>
        </authorList>
    </citation>
    <scope>NUCLEOTIDE SEQUENCE [LARGE SCALE GENOMIC DNA]</scope>
    <source>
        <strain>Denwood</strain>
        <strain evidence="2">Zambia</strain>
    </source>
</reference>
<dbReference type="AlphaFoldDB" id="A0A3P8F938"/>
<accession>A0A3P8F938</accession>
<sequence>MRWLGHVLRMPEHRLPRRAMLTGVRDGWKKVRGGQTKCGIIA</sequence>
<name>A0A3P8F938_9TREM</name>
<protein>
    <submittedName>
        <fullName evidence="1">Uncharacterized protein</fullName>
    </submittedName>
</protein>
<dbReference type="EMBL" id="UZAL01030505">
    <property type="protein sequence ID" value="VDP54144.1"/>
    <property type="molecule type" value="Genomic_DNA"/>
</dbReference>
<organism evidence="1 2">
    <name type="scientific">Schistosoma mattheei</name>
    <dbReference type="NCBI Taxonomy" id="31246"/>
    <lineage>
        <taxon>Eukaryota</taxon>
        <taxon>Metazoa</taxon>
        <taxon>Spiralia</taxon>
        <taxon>Lophotrochozoa</taxon>
        <taxon>Platyhelminthes</taxon>
        <taxon>Trematoda</taxon>
        <taxon>Digenea</taxon>
        <taxon>Strigeidida</taxon>
        <taxon>Schistosomatoidea</taxon>
        <taxon>Schistosomatidae</taxon>
        <taxon>Schistosoma</taxon>
    </lineage>
</organism>
<proteinExistence type="predicted"/>
<gene>
    <name evidence="1" type="ORF">SMTD_LOCUS10362</name>
</gene>